<evidence type="ECO:0000256" key="3">
    <source>
        <dbReference type="PROSITE-ProRule" id="PRU00339"/>
    </source>
</evidence>
<reference evidence="4 5" key="1">
    <citation type="submission" date="2015-05" db="EMBL/GenBank/DDBJ databases">
        <title>Draft genome sequence of Lampropedia sp. CT6, isolated from the microbial mat of a hot water spring, located at Manikaran, India.</title>
        <authorList>
            <person name="Tripathi C."/>
            <person name="Rani P."/>
            <person name="Mahato N.K."/>
            <person name="Lal R."/>
        </authorList>
    </citation>
    <scope>NUCLEOTIDE SEQUENCE [LARGE SCALE GENOMIC DNA]</scope>
    <source>
        <strain evidence="4 5">CT6</strain>
    </source>
</reference>
<evidence type="ECO:0000256" key="1">
    <source>
        <dbReference type="ARBA" id="ARBA00022737"/>
    </source>
</evidence>
<comment type="caution">
    <text evidence="4">The sequence shown here is derived from an EMBL/GenBank/DDBJ whole genome shotgun (WGS) entry which is preliminary data.</text>
</comment>
<dbReference type="Gene3D" id="1.25.40.10">
    <property type="entry name" value="Tetratricopeptide repeat domain"/>
    <property type="match status" value="3"/>
</dbReference>
<evidence type="ECO:0008006" key="6">
    <source>
        <dbReference type="Google" id="ProtNLM"/>
    </source>
</evidence>
<accession>A0A0U1PYI0</accession>
<sequence length="591" mass="65074">MSLVAGSALLLSGCQATPAQENDVAARLENAPASLSARAMAESVYEVLVAEIAGQQGDLATAYSLLMRAAQTRQQEDLYQRALQAALQMGDGNRALEAAQAWQKAMPQSREANQTVLQMLLALNRIPQSQWHLRQELRLTPDAEMAENLYAIPLLYQRVPDKQMVLKVVEAALEEFLQPGSPWRGDAVAVLGRIQLQAGDAEGALARMREAFAINPRASGAAFLALELYGGGEVQAGAPLHRYAASEQASPRFLLSYARMLIGQNHSEQALEVLERVTRVNDPALSEAWLAKAALEAGRQDYARARASLDAFEAQLVQLPPSGARQRGLDEANVMRAQLADVEGDHDAARRFIEQIREPEVAARALFQHAQALAGAGRLHEAREAIRSAPALDEDMRHMKVLAEVQLLRDQARYHEAYVLLSALVEASPDDDDLAYELALLAERLGRTAEMEARLRAIIARSPEHHHALNALGYSLADRGERLDEARTLITRALAFEPDSPYILDSLGWLEYREGNLARAIELLQKAYDGDQDAEIAAHLGEVLWQAGQRARARDIWQRAAQAQPDNQTLRETMQRLDASGAAESRRQESQ</sequence>
<dbReference type="PROSITE" id="PS50005">
    <property type="entry name" value="TPR"/>
    <property type="match status" value="1"/>
</dbReference>
<evidence type="ECO:0000313" key="4">
    <source>
        <dbReference type="EMBL" id="KKW67570.1"/>
    </source>
</evidence>
<dbReference type="PATRIC" id="fig|1610491.3.peg.2078"/>
<dbReference type="SMART" id="SM00028">
    <property type="entry name" value="TPR"/>
    <property type="match status" value="5"/>
</dbReference>
<dbReference type="Proteomes" id="UP000050580">
    <property type="component" value="Unassembled WGS sequence"/>
</dbReference>
<keyword evidence="5" id="KW-1185">Reference proteome</keyword>
<dbReference type="InterPro" id="IPR011990">
    <property type="entry name" value="TPR-like_helical_dom_sf"/>
</dbReference>
<keyword evidence="2 3" id="KW-0802">TPR repeat</keyword>
<dbReference type="InterPro" id="IPR019734">
    <property type="entry name" value="TPR_rpt"/>
</dbReference>
<evidence type="ECO:0000256" key="2">
    <source>
        <dbReference type="ARBA" id="ARBA00022803"/>
    </source>
</evidence>
<dbReference type="AlphaFoldDB" id="A0A0U1PYI0"/>
<gene>
    <name evidence="4" type="ORF">AAV94_09770</name>
</gene>
<dbReference type="EMBL" id="LBNQ01000030">
    <property type="protein sequence ID" value="KKW67570.1"/>
    <property type="molecule type" value="Genomic_DNA"/>
</dbReference>
<dbReference type="STRING" id="1610491.AAV94_09770"/>
<dbReference type="RefSeq" id="WP_046742149.1">
    <property type="nucleotide sequence ID" value="NZ_LBNQ01000030.1"/>
</dbReference>
<keyword evidence="1" id="KW-0677">Repeat</keyword>
<dbReference type="SUPFAM" id="SSF48452">
    <property type="entry name" value="TPR-like"/>
    <property type="match status" value="3"/>
</dbReference>
<feature type="repeat" description="TPR" evidence="3">
    <location>
        <begin position="534"/>
        <end position="567"/>
    </location>
</feature>
<evidence type="ECO:0000313" key="5">
    <source>
        <dbReference type="Proteomes" id="UP000050580"/>
    </source>
</evidence>
<dbReference type="PANTHER" id="PTHR44186:SF1">
    <property type="entry name" value="BARDET-BIEDL SYNDROME 4 PROTEIN"/>
    <property type="match status" value="1"/>
</dbReference>
<dbReference type="Pfam" id="PF13432">
    <property type="entry name" value="TPR_16"/>
    <property type="match status" value="2"/>
</dbReference>
<dbReference type="PANTHER" id="PTHR44186">
    <property type="match status" value="1"/>
</dbReference>
<name>A0A0U1PYI0_9BURK</name>
<proteinExistence type="predicted"/>
<protein>
    <recommendedName>
        <fullName evidence="6">Tetratricopeptide repeat-like domain-containing protein</fullName>
    </recommendedName>
</protein>
<organism evidence="4 5">
    <name type="scientific">Lampropedia cohaerens</name>
    <dbReference type="NCBI Taxonomy" id="1610491"/>
    <lineage>
        <taxon>Bacteria</taxon>
        <taxon>Pseudomonadati</taxon>
        <taxon>Pseudomonadota</taxon>
        <taxon>Betaproteobacteria</taxon>
        <taxon>Burkholderiales</taxon>
        <taxon>Comamonadaceae</taxon>
        <taxon>Lampropedia</taxon>
    </lineage>
</organism>